<evidence type="ECO:0000313" key="1">
    <source>
        <dbReference type="EMBL" id="KAK0974512.1"/>
    </source>
</evidence>
<keyword evidence="2" id="KW-1185">Reference proteome</keyword>
<dbReference type="EMBL" id="JAUJLE010000153">
    <property type="protein sequence ID" value="KAK0974512.1"/>
    <property type="molecule type" value="Genomic_DNA"/>
</dbReference>
<protein>
    <recommendedName>
        <fullName evidence="3">F-box domain-containing protein</fullName>
    </recommendedName>
</protein>
<evidence type="ECO:0008006" key="3">
    <source>
        <dbReference type="Google" id="ProtNLM"/>
    </source>
</evidence>
<name>A0AAN6KBX4_9PEZI</name>
<accession>A0AAN6KBX4</accession>
<evidence type="ECO:0000313" key="2">
    <source>
        <dbReference type="Proteomes" id="UP001175353"/>
    </source>
</evidence>
<organism evidence="1 2">
    <name type="scientific">Friedmanniomyces endolithicus</name>
    <dbReference type="NCBI Taxonomy" id="329885"/>
    <lineage>
        <taxon>Eukaryota</taxon>
        <taxon>Fungi</taxon>
        <taxon>Dikarya</taxon>
        <taxon>Ascomycota</taxon>
        <taxon>Pezizomycotina</taxon>
        <taxon>Dothideomycetes</taxon>
        <taxon>Dothideomycetidae</taxon>
        <taxon>Mycosphaerellales</taxon>
        <taxon>Teratosphaeriaceae</taxon>
        <taxon>Friedmanniomyces</taxon>
    </lineage>
</organism>
<dbReference type="AlphaFoldDB" id="A0AAN6KBX4"/>
<comment type="caution">
    <text evidence="1">The sequence shown here is derived from an EMBL/GenBank/DDBJ whole genome shotgun (WGS) entry which is preliminary data.</text>
</comment>
<gene>
    <name evidence="1" type="ORF">LTR91_014355</name>
</gene>
<reference evidence="1" key="1">
    <citation type="submission" date="2023-06" db="EMBL/GenBank/DDBJ databases">
        <title>Black Yeasts Isolated from many extreme environments.</title>
        <authorList>
            <person name="Coleine C."/>
            <person name="Stajich J.E."/>
            <person name="Selbmann L."/>
        </authorList>
    </citation>
    <scope>NUCLEOTIDE SEQUENCE</scope>
    <source>
        <strain evidence="1">CCFEE 5200</strain>
    </source>
</reference>
<proteinExistence type="predicted"/>
<sequence length="245" mass="28040">MSSPSLLGLPPELRELILVALLVEVEPISLQQRFMEPAVSRVSRSLREEALSVLYHDNTFCIDNSGGRVEAIRKLNSTLTRIHPFNIARIRRLRLDWNIQCQANSPACELVRSARAPRYMVACHLTLTTQEPWVELSVGYYYNMLCNMTAKPLYEEISGMVLPTLIGPLSTSQRRKQLMPIYLTKLVEIWQILAARVLAEKSSELQIRRLAAFGHTANNHALQGFQMQLMLLEQQNKKRLLMARQ</sequence>
<dbReference type="Proteomes" id="UP001175353">
    <property type="component" value="Unassembled WGS sequence"/>
</dbReference>